<comment type="caution">
    <text evidence="10">The sequence shown here is derived from an EMBL/GenBank/DDBJ whole genome shotgun (WGS) entry which is preliminary data.</text>
</comment>
<evidence type="ECO:0000256" key="6">
    <source>
        <dbReference type="ARBA" id="ARBA00023136"/>
    </source>
</evidence>
<evidence type="ECO:0000256" key="3">
    <source>
        <dbReference type="ARBA" id="ARBA00022741"/>
    </source>
</evidence>
<feature type="transmembrane region" description="Helical" evidence="7">
    <location>
        <begin position="243"/>
        <end position="263"/>
    </location>
</feature>
<evidence type="ECO:0000259" key="8">
    <source>
        <dbReference type="PROSITE" id="PS50893"/>
    </source>
</evidence>
<dbReference type="Proteomes" id="UP000632289">
    <property type="component" value="Unassembled WGS sequence"/>
</dbReference>
<dbReference type="Pfam" id="PF00664">
    <property type="entry name" value="ABC_membrane"/>
    <property type="match status" value="1"/>
</dbReference>
<dbReference type="InterPro" id="IPR003593">
    <property type="entry name" value="AAA+_ATPase"/>
</dbReference>
<dbReference type="PANTHER" id="PTHR43394">
    <property type="entry name" value="ATP-DEPENDENT PERMEASE MDL1, MITOCHONDRIAL"/>
    <property type="match status" value="1"/>
</dbReference>
<dbReference type="GO" id="GO:0005886">
    <property type="term" value="C:plasma membrane"/>
    <property type="evidence" value="ECO:0007669"/>
    <property type="project" value="UniProtKB-SubCell"/>
</dbReference>
<dbReference type="InterPro" id="IPR036640">
    <property type="entry name" value="ABC1_TM_sf"/>
</dbReference>
<evidence type="ECO:0000256" key="1">
    <source>
        <dbReference type="ARBA" id="ARBA00004651"/>
    </source>
</evidence>
<dbReference type="RefSeq" id="WP_191207800.1">
    <property type="nucleotide sequence ID" value="NZ_BAABKL010000039.1"/>
</dbReference>
<dbReference type="SMART" id="SM00382">
    <property type="entry name" value="AAA"/>
    <property type="match status" value="1"/>
</dbReference>
<dbReference type="Gene3D" id="1.20.1560.10">
    <property type="entry name" value="ABC transporter type 1, transmembrane domain"/>
    <property type="match status" value="1"/>
</dbReference>
<feature type="transmembrane region" description="Helical" evidence="7">
    <location>
        <begin position="157"/>
        <end position="174"/>
    </location>
</feature>
<sequence length="566" mass="58419">MTPADRVLRDALRHQAVRATLLALVTTADAAAVLLLPAALGHTLDLLLAGEPATAALTGAAALLAALFLLDAVETVLTGTTTAHATARLRTRLIGHLLAVGPAGAARFSRGDLVTRATALAAQSGTAPGAVAALLASCALPLGGLTALVLIDWRLAGTFLLGVPLLALVLRAFTRRTGDTVERYLRLQGEIAGRFTETLAGARTIAAAGTLRRERGRVLAALPELSREGHRLWRVQGRSNAQAAVLVPLLQTAVVATGGLLLVAGELSVGTLLAATRYAALAAGIGVLTGRLAALVRARRSGARLAEVHAVPVAPHGTKPLPPGPGRLELRRVSAVRGGRTVLDGVDLTVPGGTTVAVVGRSGSGKSELARLAGKLTEPDHGEVLLDGVPLSEADPAALRRAVGYAFERPALLGGTLAGTIGFGPLPPPDPERITRAARAACADTFVRTLPHGYDTPCADVPLSGGEIQRLGLARAFTHRGRLLILDDATSSLDTATERQVTEALLNGDRPGTRLLVAHRAATAARADLVAWLEAGRLRALAPHARLWQEPDYRAVFAAGPEPADA</sequence>
<comment type="subcellular location">
    <subcellularLocation>
        <location evidence="1">Cell membrane</location>
        <topology evidence="1">Multi-pass membrane protein</topology>
    </subcellularLocation>
</comment>
<dbReference type="PROSITE" id="PS50893">
    <property type="entry name" value="ABC_TRANSPORTER_2"/>
    <property type="match status" value="1"/>
</dbReference>
<keyword evidence="6 7" id="KW-0472">Membrane</keyword>
<keyword evidence="5 7" id="KW-1133">Transmembrane helix</keyword>
<reference evidence="10" key="1">
    <citation type="submission" date="2020-09" db="EMBL/GenBank/DDBJ databases">
        <title>Secondary metabolite and genome analysis of marine Streptomyces chumphonensis KK1-2T.</title>
        <authorList>
            <person name="Phongsopitanun W."/>
            <person name="Kanchanasin P."/>
            <person name="Pittayakhajonwut P."/>
            <person name="Suwanborirux K."/>
            <person name="Tanasupawat S."/>
        </authorList>
    </citation>
    <scope>NUCLEOTIDE SEQUENCE</scope>
    <source>
        <strain evidence="10">KK1-2</strain>
    </source>
</reference>
<dbReference type="InterPro" id="IPR011527">
    <property type="entry name" value="ABC1_TM_dom"/>
</dbReference>
<dbReference type="PANTHER" id="PTHR43394:SF1">
    <property type="entry name" value="ATP-BINDING CASSETTE SUB-FAMILY B MEMBER 10, MITOCHONDRIAL"/>
    <property type="match status" value="1"/>
</dbReference>
<feature type="transmembrane region" description="Helical" evidence="7">
    <location>
        <begin position="130"/>
        <end position="151"/>
    </location>
</feature>
<evidence type="ECO:0000256" key="4">
    <source>
        <dbReference type="ARBA" id="ARBA00022840"/>
    </source>
</evidence>
<evidence type="ECO:0000256" key="2">
    <source>
        <dbReference type="ARBA" id="ARBA00022692"/>
    </source>
</evidence>
<feature type="transmembrane region" description="Helical" evidence="7">
    <location>
        <begin position="275"/>
        <end position="294"/>
    </location>
</feature>
<dbReference type="InterPro" id="IPR039421">
    <property type="entry name" value="Type_1_exporter"/>
</dbReference>
<dbReference type="InterPro" id="IPR017871">
    <property type="entry name" value="ABC_transporter-like_CS"/>
</dbReference>
<name>A0A927EXF0_9ACTN</name>
<evidence type="ECO:0000256" key="7">
    <source>
        <dbReference type="SAM" id="Phobius"/>
    </source>
</evidence>
<dbReference type="SUPFAM" id="SSF90123">
    <property type="entry name" value="ABC transporter transmembrane region"/>
    <property type="match status" value="1"/>
</dbReference>
<dbReference type="Pfam" id="PF00005">
    <property type="entry name" value="ABC_tran"/>
    <property type="match status" value="1"/>
</dbReference>
<organism evidence="10 11">
    <name type="scientific">Streptomyces chumphonensis</name>
    <dbReference type="NCBI Taxonomy" id="1214925"/>
    <lineage>
        <taxon>Bacteria</taxon>
        <taxon>Bacillati</taxon>
        <taxon>Actinomycetota</taxon>
        <taxon>Actinomycetes</taxon>
        <taxon>Kitasatosporales</taxon>
        <taxon>Streptomycetaceae</taxon>
        <taxon>Streptomyces</taxon>
    </lineage>
</organism>
<evidence type="ECO:0000313" key="10">
    <source>
        <dbReference type="EMBL" id="MBD3930532.1"/>
    </source>
</evidence>
<dbReference type="GO" id="GO:0005524">
    <property type="term" value="F:ATP binding"/>
    <property type="evidence" value="ECO:0007669"/>
    <property type="project" value="UniProtKB-KW"/>
</dbReference>
<feature type="transmembrane region" description="Helical" evidence="7">
    <location>
        <begin position="52"/>
        <end position="70"/>
    </location>
</feature>
<dbReference type="InterPro" id="IPR027417">
    <property type="entry name" value="P-loop_NTPase"/>
</dbReference>
<dbReference type="PROSITE" id="PS50929">
    <property type="entry name" value="ABC_TM1F"/>
    <property type="match status" value="1"/>
</dbReference>
<dbReference type="InterPro" id="IPR003439">
    <property type="entry name" value="ABC_transporter-like_ATP-bd"/>
</dbReference>
<protein>
    <submittedName>
        <fullName evidence="10">ABC transporter ATP-binding protein</fullName>
    </submittedName>
</protein>
<proteinExistence type="predicted"/>
<keyword evidence="4 10" id="KW-0067">ATP-binding</keyword>
<feature type="domain" description="ABC transmembrane type-1" evidence="9">
    <location>
        <begin position="21"/>
        <end position="284"/>
    </location>
</feature>
<feature type="transmembrane region" description="Helical" evidence="7">
    <location>
        <begin position="21"/>
        <end position="40"/>
    </location>
</feature>
<dbReference type="GO" id="GO:0016887">
    <property type="term" value="F:ATP hydrolysis activity"/>
    <property type="evidence" value="ECO:0007669"/>
    <property type="project" value="InterPro"/>
</dbReference>
<dbReference type="SUPFAM" id="SSF52540">
    <property type="entry name" value="P-loop containing nucleoside triphosphate hydrolases"/>
    <property type="match status" value="1"/>
</dbReference>
<evidence type="ECO:0000256" key="5">
    <source>
        <dbReference type="ARBA" id="ARBA00022989"/>
    </source>
</evidence>
<dbReference type="Gene3D" id="3.40.50.300">
    <property type="entry name" value="P-loop containing nucleotide triphosphate hydrolases"/>
    <property type="match status" value="1"/>
</dbReference>
<gene>
    <name evidence="10" type="ORF">IF129_02935</name>
</gene>
<dbReference type="GO" id="GO:0015421">
    <property type="term" value="F:ABC-type oligopeptide transporter activity"/>
    <property type="evidence" value="ECO:0007669"/>
    <property type="project" value="TreeGrafter"/>
</dbReference>
<feature type="domain" description="ABC transporter" evidence="8">
    <location>
        <begin position="328"/>
        <end position="560"/>
    </location>
</feature>
<keyword evidence="3" id="KW-0547">Nucleotide-binding</keyword>
<dbReference type="PROSITE" id="PS00211">
    <property type="entry name" value="ABC_TRANSPORTER_1"/>
    <property type="match status" value="1"/>
</dbReference>
<evidence type="ECO:0000259" key="9">
    <source>
        <dbReference type="PROSITE" id="PS50929"/>
    </source>
</evidence>
<dbReference type="EMBL" id="JACXYU010000001">
    <property type="protein sequence ID" value="MBD3930532.1"/>
    <property type="molecule type" value="Genomic_DNA"/>
</dbReference>
<keyword evidence="11" id="KW-1185">Reference proteome</keyword>
<keyword evidence="2 7" id="KW-0812">Transmembrane</keyword>
<dbReference type="AlphaFoldDB" id="A0A927EXF0"/>
<evidence type="ECO:0000313" key="11">
    <source>
        <dbReference type="Proteomes" id="UP000632289"/>
    </source>
</evidence>
<accession>A0A927EXF0</accession>